<dbReference type="RefSeq" id="WP_141137323.1">
    <property type="nucleotide sequence ID" value="NZ_FZOL01000022.1"/>
</dbReference>
<evidence type="ECO:0000313" key="1">
    <source>
        <dbReference type="EMBL" id="SNT04001.1"/>
    </source>
</evidence>
<dbReference type="AlphaFoldDB" id="A0A239JDM5"/>
<name>A0A239JDM5_9PSED</name>
<evidence type="ECO:0000313" key="2">
    <source>
        <dbReference type="Proteomes" id="UP000198407"/>
    </source>
</evidence>
<accession>A0A239JDM5</accession>
<keyword evidence="2" id="KW-1185">Reference proteome</keyword>
<gene>
    <name evidence="1" type="ORF">SAMN05444352_1221</name>
</gene>
<dbReference type="OrthoDB" id="6912229at2"/>
<dbReference type="EMBL" id="FZOL01000022">
    <property type="protein sequence ID" value="SNT04001.1"/>
    <property type="molecule type" value="Genomic_DNA"/>
</dbReference>
<dbReference type="Proteomes" id="UP000198407">
    <property type="component" value="Unassembled WGS sequence"/>
</dbReference>
<sequence length="77" mass="8821">MSCLICAGSAESIECSPGWEERRCPKCGCYRMSQSLVLLMMDEGQIFDSTKMREWLQVRRYSVPVPSIDMNQAIIVR</sequence>
<proteinExistence type="predicted"/>
<reference evidence="2" key="1">
    <citation type="submission" date="2017-06" db="EMBL/GenBank/DDBJ databases">
        <authorList>
            <person name="Varghese N."/>
            <person name="Submissions S."/>
        </authorList>
    </citation>
    <scope>NUCLEOTIDE SEQUENCE [LARGE SCALE GENOMIC DNA]</scope>
    <source>
        <strain evidence="2">DSM 22348</strain>
    </source>
</reference>
<protein>
    <submittedName>
        <fullName evidence="1">Uncharacterized protein</fullName>
    </submittedName>
</protein>
<organism evidence="1 2">
    <name type="scientific">Pseudomonas japonica</name>
    <dbReference type="NCBI Taxonomy" id="256466"/>
    <lineage>
        <taxon>Bacteria</taxon>
        <taxon>Pseudomonadati</taxon>
        <taxon>Pseudomonadota</taxon>
        <taxon>Gammaproteobacteria</taxon>
        <taxon>Pseudomonadales</taxon>
        <taxon>Pseudomonadaceae</taxon>
        <taxon>Pseudomonas</taxon>
    </lineage>
</organism>